<feature type="domain" description="USP" evidence="2">
    <location>
        <begin position="1618"/>
        <end position="1962"/>
    </location>
</feature>
<dbReference type="PROSITE" id="PS00973">
    <property type="entry name" value="USP_2"/>
    <property type="match status" value="1"/>
</dbReference>
<dbReference type="SUPFAM" id="SSF54001">
    <property type="entry name" value="Cysteine proteinases"/>
    <property type="match status" value="1"/>
</dbReference>
<dbReference type="FunFam" id="3.90.70.10:FF:000136">
    <property type="entry name" value="Ubiquitin C-terminal hydrolase, putative"/>
    <property type="match status" value="1"/>
</dbReference>
<dbReference type="EMBL" id="KL660737">
    <property type="protein sequence ID" value="KFA63467.1"/>
    <property type="molecule type" value="Genomic_DNA"/>
</dbReference>
<feature type="compositionally biased region" description="Polar residues" evidence="1">
    <location>
        <begin position="49"/>
        <end position="74"/>
    </location>
</feature>
<dbReference type="PANTHER" id="PTHR24006">
    <property type="entry name" value="UBIQUITIN CARBOXYL-TERMINAL HYDROLASE"/>
    <property type="match status" value="1"/>
</dbReference>
<protein>
    <recommendedName>
        <fullName evidence="2">USP domain-containing protein</fullName>
    </recommendedName>
</protein>
<sequence>MDPASTASDLPQRAASTDAPGTRPNPFDDKDASSRKRRRTSGSGSPTPNTLEAASTPQRASSPVTLDGSTSPTNGCMKMESPTAPRTPELPQAQEHLATETPSSRITINLRNPSHTDAASSGAGSTTPDNSSLTRENDADMLKYSVEDTDANLAIQHRDGTNTPQSSSGVSVSPAIEILAVNDEDEDDDIWLGEIHAPVDPTHQFPYVDSGESLSDTVHRLAEFISTQSQLNADVLDQVQSWMKLYLSFLRHADTHTVARSCQANRTFWLTLPEVFQALISRKAALLRSSEIDLIGKHIYSSFIKLTAAFVDIDCHTCHALQQSPTRANSQPPELLSIGFLRQLHGMTYYDEPPFGPDQPRITASSSTRARDAAFFLQRLLATNGGRLESLCNLALAVTELVPTNPKLADSLGPVCNVIADILRSTSLQFFEGHQHSVQMKQGLERGYTLWSTISPCLETMIEKQVTHLSSDGTLCNLQSLSEILRYSLSGDHNQAVELLEDHRHRYPELAHKHTADAIAWAWRFDSLGKLIRSSQMQLRVMAVTTMCGELVTIWKRLCDVGIEESTPLTEHFGEYLRRSNIIDYILSANCHPEIIVESANIIGFLVVAKLYRPEHTDRLWQAITSSQDPRISDALTRMITSIIALFEYHGLVGICEKLQTLPIEGFTPSIRILWNNVMLQMIQKYQTVQDLLTYHPFDLCLRLMRDSCVFTSDSQIAHPEIHSATMQRFKDLLSHGPDQEGKRRLYENCIKDISAKSSTTLGSLWCLSMAMRPSLAHDLQDLTANHDFAAIIVGELEQSIKVAHAAGVSTVLCGSPNQPRKDFLVNIIYHQPRMIRNELGAKLWSMLVGPLALCREDRMAGWDIILEVFRQVQHENVFLQACLSEFLPSLPPACFCEGMLDLIRERVLFLVADPFENGLDEADGPTHSAIEDLWRVILLSENDLIANRAIHTLAVEVYTQSNSITSYPFQRARQAHLSLVNRCLEQLKGAARWIRATSEGLISEDDDTMVLVTVDEDTLRRERIYIRSLKLLRYFMEAHHSNPRFAAPDIRSLMSSKPQPVEGDPAQLMYQSFDGSSQTEVKPLSIGKLNTAASLLASLRQETGFQNYRVYYRGQPFLPTEYDICRSLEDLHVHDGLMLIQREAEGAMPPIKIKPGSSPLEIEILTHFSELWDCLSMDRYLAKEIYGFLITLPADGHILARIGSDETSYTDIFPQGEVYKSLYALHALREFVEGARQSQNPTRSLIDAHDPSDHSLRNALKTSLSLVVQALSDEMLTKAVPEGLQLQLIGSLMNMFLQLLQETLSIEGTRAWDRSCGPPPDCLVTILSIASTSVDETGHALVNSTLNAILRLGLLDAGFWSSVVACQGFSDVLRRLILLDARPALRTGVVKMIEETVAIEYHNGNPDHNDFVADDDAEPGRLAHCFWVTLRNFLPEAVNKPDQSQAFFHILQYLLMTLSDRTPAIVDLQDLAKQTSDLLLAHASTETIDQPQPHDVVADGLVSLLHTIVQLDKGLTSSSVLPSDLPEALFSQHLFPSRRPQAREPIPRVILNTQTRSRLCAIILQLVGHDPYQLRQLLEALNELVPVYAQDEHDPYHYELPYGFDRTDSLRSTCGYVGLRNLSNTCYLNSLLTQLFMNTSFRRFFMLPHISHPTDSQRLLFHTQKLFGYMQDSYRRFVDPTDLVSCIKTFEDAPIDVHNQMDVDEFYSLLFDRWESQLSGDHERKQLRSFFGGQLVQQMKSKECDHISERLEPFSAIQCDIKGKTTLQDSLQAYVDGEIMEGDNKYKCSTCDRHVDAVKRSDPAGNPGDVHWLMKSRACLKDIPDNLIFHLKRFDFNLRTLQRSKINDYFSFPAKIDMRPYTIEHLSDTRKDDGEDIFELVGILVHSGTAESGHYYSYIRERQAGRGGLSWVEFNDETVTPWDPNQMEASTFGGPDRSSYEPSGMIYDKSYSAYMLFYQRSSALRREEAALEADAGAPNPVGILPELQKHILNENTVMLRRHCLFDPSHVVFVQECIRQVRRLDSEPVGGAEGLDDGVPGNRRQSFDLRDLKDLAMQVALGHLDQVVSRTKDLPNWDQWSVLVSEAVTGCGDCALAYYNYFKQRPTSFRAMLQRNPDARVRTFAGQTLIRALKKVSLSLPQLYYPPRAATASTGIGNSSEPMDVDTSMGEMGSGMPVIQGAVHLFNYLWRFFHMHIRSWDEYFGTLVGFAKLGQDEVAHLLASDYLFNALRIVGADEVLGLPLNYTKMLVNINRRQNNTRTTSYSGVIVLIDYLLHQLEPVLGQEVIVESPEDRLGVSAAVFPWTTDEVMFILQHPNRQTTGLFIEKLLSLDQAQVSTDNIVSRLVRTGPKMDESVCGVLHRTIQGATSAQPMDPFLRAAAIYIECTDVGGLGQSLIYHVSGQAKHLQNSEGIVFLDFVKTALELKSRDDDTATFLRDSALTAISEWAPCLFVYGDDKVRLEAEQLVEETLFHPGLQDDLGADEGSMERKELIEDCIQRLGVSCLVYVRDAYVKRRAHISREKSLTVQRMLAKCAEAYSSGQGAAEDLQAQFEALESDVMPQFRRLVVEEIDDDNSDWDGSCGSSEQLDEIGELSTQAIREAVDRALS</sequence>
<dbReference type="InterPro" id="IPR038765">
    <property type="entry name" value="Papain-like_cys_pep_sf"/>
</dbReference>
<dbReference type="GO" id="GO:0016579">
    <property type="term" value="P:protein deubiquitination"/>
    <property type="evidence" value="ECO:0007669"/>
    <property type="project" value="InterPro"/>
</dbReference>
<dbReference type="OMA" id="FSAIQCE"/>
<reference evidence="3 4" key="1">
    <citation type="journal article" date="2014" name="BMC Genomics">
        <title>Comparative genome sequencing reveals chemotype-specific gene clusters in the toxigenic black mold Stachybotrys.</title>
        <authorList>
            <person name="Semeiks J."/>
            <person name="Borek D."/>
            <person name="Otwinowski Z."/>
            <person name="Grishin N.V."/>
        </authorList>
    </citation>
    <scope>NUCLEOTIDE SEQUENCE [LARGE SCALE GENOMIC DNA]</scope>
    <source>
        <strain evidence="3 4">IBT 40285</strain>
    </source>
</reference>
<accession>A0A084QHN2</accession>
<dbReference type="CDD" id="cd02659">
    <property type="entry name" value="peptidase_C19C"/>
    <property type="match status" value="1"/>
</dbReference>
<dbReference type="Pfam" id="PF00443">
    <property type="entry name" value="UCH"/>
    <property type="match status" value="1"/>
</dbReference>
<dbReference type="PROSITE" id="PS50235">
    <property type="entry name" value="USP_3"/>
    <property type="match status" value="1"/>
</dbReference>
<dbReference type="GO" id="GO:0005829">
    <property type="term" value="C:cytosol"/>
    <property type="evidence" value="ECO:0007669"/>
    <property type="project" value="TreeGrafter"/>
</dbReference>
<keyword evidence="4" id="KW-1185">Reference proteome</keyword>
<dbReference type="HOGENOM" id="CLU_228178_0_0_1"/>
<dbReference type="GO" id="GO:0004843">
    <property type="term" value="F:cysteine-type deubiquitinase activity"/>
    <property type="evidence" value="ECO:0007669"/>
    <property type="project" value="InterPro"/>
</dbReference>
<dbReference type="InParanoid" id="A0A084QHN2"/>
<feature type="compositionally biased region" description="Polar residues" evidence="1">
    <location>
        <begin position="100"/>
        <end position="134"/>
    </location>
</feature>
<proteinExistence type="predicted"/>
<dbReference type="InterPro" id="IPR001394">
    <property type="entry name" value="Peptidase_C19_UCH"/>
</dbReference>
<dbReference type="Pfam" id="PF12030">
    <property type="entry name" value="DUF3517"/>
    <property type="match status" value="1"/>
</dbReference>
<dbReference type="Proteomes" id="UP000028524">
    <property type="component" value="Unassembled WGS sequence"/>
</dbReference>
<dbReference type="PANTHER" id="PTHR24006:SF827">
    <property type="entry name" value="UBIQUITIN CARBOXYL-TERMINAL HYDROLASE 34"/>
    <property type="match status" value="1"/>
</dbReference>
<dbReference type="GO" id="GO:0005634">
    <property type="term" value="C:nucleus"/>
    <property type="evidence" value="ECO:0007669"/>
    <property type="project" value="TreeGrafter"/>
</dbReference>
<dbReference type="InterPro" id="IPR018200">
    <property type="entry name" value="USP_CS"/>
</dbReference>
<dbReference type="OrthoDB" id="420187at2759"/>
<evidence type="ECO:0000259" key="2">
    <source>
        <dbReference type="PROSITE" id="PS50235"/>
    </source>
</evidence>
<dbReference type="InterPro" id="IPR050164">
    <property type="entry name" value="Peptidase_C19"/>
</dbReference>
<dbReference type="STRING" id="1283841.A0A084QHN2"/>
<feature type="region of interest" description="Disordered" evidence="1">
    <location>
        <begin position="1"/>
        <end position="135"/>
    </location>
</feature>
<evidence type="ECO:0000313" key="3">
    <source>
        <dbReference type="EMBL" id="KFA63467.1"/>
    </source>
</evidence>
<dbReference type="InterPro" id="IPR021905">
    <property type="entry name" value="DUF3517"/>
</dbReference>
<gene>
    <name evidence="3" type="ORF">S40285_00339</name>
</gene>
<evidence type="ECO:0000256" key="1">
    <source>
        <dbReference type="SAM" id="MobiDB-lite"/>
    </source>
</evidence>
<name>A0A084QHN2_STAC4</name>
<dbReference type="Gene3D" id="3.90.70.10">
    <property type="entry name" value="Cysteine proteinases"/>
    <property type="match status" value="1"/>
</dbReference>
<evidence type="ECO:0000313" key="4">
    <source>
        <dbReference type="Proteomes" id="UP000028524"/>
    </source>
</evidence>
<dbReference type="InterPro" id="IPR028889">
    <property type="entry name" value="USP"/>
</dbReference>
<organism evidence="3 4">
    <name type="scientific">Stachybotrys chlorohalonatus (strain IBT 40285)</name>
    <dbReference type="NCBI Taxonomy" id="1283841"/>
    <lineage>
        <taxon>Eukaryota</taxon>
        <taxon>Fungi</taxon>
        <taxon>Dikarya</taxon>
        <taxon>Ascomycota</taxon>
        <taxon>Pezizomycotina</taxon>
        <taxon>Sordariomycetes</taxon>
        <taxon>Hypocreomycetidae</taxon>
        <taxon>Hypocreales</taxon>
        <taxon>Stachybotryaceae</taxon>
        <taxon>Stachybotrys</taxon>
    </lineage>
</organism>